<dbReference type="GO" id="GO:0046872">
    <property type="term" value="F:metal ion binding"/>
    <property type="evidence" value="ECO:0007669"/>
    <property type="project" value="UniProtKB-KW"/>
</dbReference>
<dbReference type="SUPFAM" id="SSF48576">
    <property type="entry name" value="Terpenoid synthases"/>
    <property type="match status" value="1"/>
</dbReference>
<evidence type="ECO:0000313" key="7">
    <source>
        <dbReference type="EMBL" id="KAE9386743.1"/>
    </source>
</evidence>
<protein>
    <recommendedName>
        <fullName evidence="6">Terpene synthase</fullName>
        <ecNumber evidence="6">4.2.3.-</ecNumber>
    </recommendedName>
</protein>
<organism evidence="7 8">
    <name type="scientific">Gymnopus androsaceus JB14</name>
    <dbReference type="NCBI Taxonomy" id="1447944"/>
    <lineage>
        <taxon>Eukaryota</taxon>
        <taxon>Fungi</taxon>
        <taxon>Dikarya</taxon>
        <taxon>Basidiomycota</taxon>
        <taxon>Agaricomycotina</taxon>
        <taxon>Agaricomycetes</taxon>
        <taxon>Agaricomycetidae</taxon>
        <taxon>Agaricales</taxon>
        <taxon>Marasmiineae</taxon>
        <taxon>Omphalotaceae</taxon>
        <taxon>Gymnopus</taxon>
    </lineage>
</organism>
<keyword evidence="8" id="KW-1185">Reference proteome</keyword>
<dbReference type="EMBL" id="ML769851">
    <property type="protein sequence ID" value="KAE9386743.1"/>
    <property type="molecule type" value="Genomic_DNA"/>
</dbReference>
<reference evidence="7" key="1">
    <citation type="journal article" date="2019" name="Environ. Microbiol.">
        <title>Fungal ecological strategies reflected in gene transcription - a case study of two litter decomposers.</title>
        <authorList>
            <person name="Barbi F."/>
            <person name="Kohler A."/>
            <person name="Barry K."/>
            <person name="Baskaran P."/>
            <person name="Daum C."/>
            <person name="Fauchery L."/>
            <person name="Ihrmark K."/>
            <person name="Kuo A."/>
            <person name="LaButti K."/>
            <person name="Lipzen A."/>
            <person name="Morin E."/>
            <person name="Grigoriev I.V."/>
            <person name="Henrissat B."/>
            <person name="Lindahl B."/>
            <person name="Martin F."/>
        </authorList>
    </citation>
    <scope>NUCLEOTIDE SEQUENCE</scope>
    <source>
        <strain evidence="7">JB14</strain>
    </source>
</reference>
<dbReference type="Proteomes" id="UP000799118">
    <property type="component" value="Unassembled WGS sequence"/>
</dbReference>
<evidence type="ECO:0000313" key="8">
    <source>
        <dbReference type="Proteomes" id="UP000799118"/>
    </source>
</evidence>
<keyword evidence="4 6" id="KW-0460">Magnesium</keyword>
<dbReference type="InterPro" id="IPR008949">
    <property type="entry name" value="Isoprenoid_synthase_dom_sf"/>
</dbReference>
<sequence length="324" mass="37674">MPDLEASISIFPERDANPHHEEARRESRLWINQFNKTVYGPKMRTFMDNCNFELINTFCYPYANKYGLRATMDLHNILWLYDEFTDTESGKGAYKSATVVYRALHDPKFDDGSWLCLMMKDFKTNHIDLAGPDTARRFIDHFCSYVELVGKEAELREERKVLDIQGYIALRRETSAVRTCFDLVEYCLGINLPQDIHDDPVFIGGYNAAMDLIYWANDLYSYNMEQAKGHSGANVVTAAVDFLGGYFELLLYQWQTARDTLALRSSEKYANAVRVLDAYGDWVRGNIVWSFTTERYFGTQNSEIRKTRRVVLRRPFEQSVHLTE</sequence>
<dbReference type="AlphaFoldDB" id="A0A6A4GN29"/>
<gene>
    <name evidence="7" type="ORF">BT96DRAFT_928023</name>
</gene>
<dbReference type="SFLD" id="SFLDG01020">
    <property type="entry name" value="Terpene_Cyclase_Like_2"/>
    <property type="match status" value="1"/>
</dbReference>
<dbReference type="InterPro" id="IPR034686">
    <property type="entry name" value="Terpene_cyclase-like_2"/>
</dbReference>
<evidence type="ECO:0000256" key="5">
    <source>
        <dbReference type="ARBA" id="ARBA00023239"/>
    </source>
</evidence>
<keyword evidence="3 6" id="KW-0479">Metal-binding</keyword>
<dbReference type="EC" id="4.2.3.-" evidence="6"/>
<evidence type="ECO:0000256" key="4">
    <source>
        <dbReference type="ARBA" id="ARBA00022842"/>
    </source>
</evidence>
<dbReference type="PANTHER" id="PTHR35201">
    <property type="entry name" value="TERPENE SYNTHASE"/>
    <property type="match status" value="1"/>
</dbReference>
<evidence type="ECO:0000256" key="2">
    <source>
        <dbReference type="ARBA" id="ARBA00006333"/>
    </source>
</evidence>
<dbReference type="PANTHER" id="PTHR35201:SF4">
    <property type="entry name" value="BETA-PINACENE SYNTHASE-RELATED"/>
    <property type="match status" value="1"/>
</dbReference>
<comment type="cofactor">
    <cofactor evidence="1 6">
        <name>Mg(2+)</name>
        <dbReference type="ChEBI" id="CHEBI:18420"/>
    </cofactor>
</comment>
<comment type="similarity">
    <text evidence="2 6">Belongs to the terpene synthase family.</text>
</comment>
<name>A0A6A4GN29_9AGAR</name>
<evidence type="ECO:0000256" key="1">
    <source>
        <dbReference type="ARBA" id="ARBA00001946"/>
    </source>
</evidence>
<dbReference type="Gene3D" id="1.10.600.10">
    <property type="entry name" value="Farnesyl Diphosphate Synthase"/>
    <property type="match status" value="1"/>
</dbReference>
<dbReference type="OrthoDB" id="2861623at2759"/>
<dbReference type="GO" id="GO:0008299">
    <property type="term" value="P:isoprenoid biosynthetic process"/>
    <property type="evidence" value="ECO:0007669"/>
    <property type="project" value="UniProtKB-ARBA"/>
</dbReference>
<evidence type="ECO:0000256" key="3">
    <source>
        <dbReference type="ARBA" id="ARBA00022723"/>
    </source>
</evidence>
<keyword evidence="5 6" id="KW-0456">Lyase</keyword>
<evidence type="ECO:0000256" key="6">
    <source>
        <dbReference type="RuleBase" id="RU366034"/>
    </source>
</evidence>
<dbReference type="GO" id="GO:0010333">
    <property type="term" value="F:terpene synthase activity"/>
    <property type="evidence" value="ECO:0007669"/>
    <property type="project" value="InterPro"/>
</dbReference>
<accession>A0A6A4GN29</accession>
<proteinExistence type="inferred from homology"/>
<dbReference type="Pfam" id="PF19086">
    <property type="entry name" value="Terpene_syn_C_2"/>
    <property type="match status" value="1"/>
</dbReference>
<dbReference type="SFLD" id="SFLDS00005">
    <property type="entry name" value="Isoprenoid_Synthase_Type_I"/>
    <property type="match status" value="1"/>
</dbReference>